<dbReference type="Proteomes" id="UP001589627">
    <property type="component" value="Unassembled WGS sequence"/>
</dbReference>
<dbReference type="RefSeq" id="WP_378196674.1">
    <property type="nucleotide sequence ID" value="NZ_JBHLZP010000029.1"/>
</dbReference>
<reference evidence="2 3" key="1">
    <citation type="submission" date="2024-09" db="EMBL/GenBank/DDBJ databases">
        <authorList>
            <person name="Sun Q."/>
            <person name="Mori K."/>
        </authorList>
    </citation>
    <scope>NUCLEOTIDE SEQUENCE [LARGE SCALE GENOMIC DNA]</scope>
    <source>
        <strain evidence="2 3">TBRC 0563</strain>
    </source>
</reference>
<evidence type="ECO:0000313" key="2">
    <source>
        <dbReference type="EMBL" id="MFB9831818.1"/>
    </source>
</evidence>
<name>A0ABV5Y9V8_9ACTN</name>
<protein>
    <submittedName>
        <fullName evidence="2">DUF4037 domain-containing protein</fullName>
    </submittedName>
</protein>
<sequence>MDVSGAELARSFAAEVVEPLLDRVLPGLPYATARLGSGSDVLGLDDAMSRDHDWGCRLTLLVDDGAPVARIVEVLEEELPRTFHGRPVRFPVTWDAAPTHNVETATVGDFAAGRLGVDPLGGLSARDWLCLTGQSVLEVTAGPVFTDRTTTLARCRQTLRWYPPDVERYVLAAGWRRLAQQLPFVGRTAERGDELGSRLLCAELAADVISLAFALSRRWSPYAKWRGTAFATLPIAGRLDLERAVSASGWEEREQALADAAEALLDLQRQRSLPAPARAVTPFWERPYRTIDEAVVRGLMAEVTDPEIRGLPPAGSVEQWASCVDVLSHAGRRASLRDVYERWSRPPALFIP</sequence>
<comment type="caution">
    <text evidence="2">The sequence shown here is derived from an EMBL/GenBank/DDBJ whole genome shotgun (WGS) entry which is preliminary data.</text>
</comment>
<keyword evidence="3" id="KW-1185">Reference proteome</keyword>
<accession>A0ABV5Y9V8</accession>
<evidence type="ECO:0000259" key="1">
    <source>
        <dbReference type="Pfam" id="PF13228"/>
    </source>
</evidence>
<feature type="domain" description="DUF4037" evidence="1">
    <location>
        <begin position="128"/>
        <end position="225"/>
    </location>
</feature>
<proteinExistence type="predicted"/>
<dbReference type="InterPro" id="IPR025117">
    <property type="entry name" value="DUF4037"/>
</dbReference>
<dbReference type="EMBL" id="JBHLZP010000029">
    <property type="protein sequence ID" value="MFB9831818.1"/>
    <property type="molecule type" value="Genomic_DNA"/>
</dbReference>
<dbReference type="Pfam" id="PF13228">
    <property type="entry name" value="DUF4037"/>
    <property type="match status" value="1"/>
</dbReference>
<organism evidence="2 3">
    <name type="scientific">Actinoallomurus acaciae</name>
    <dbReference type="NCBI Taxonomy" id="502577"/>
    <lineage>
        <taxon>Bacteria</taxon>
        <taxon>Bacillati</taxon>
        <taxon>Actinomycetota</taxon>
        <taxon>Actinomycetes</taxon>
        <taxon>Streptosporangiales</taxon>
        <taxon>Thermomonosporaceae</taxon>
        <taxon>Actinoallomurus</taxon>
    </lineage>
</organism>
<gene>
    <name evidence="2" type="ORF">ACFFNX_06410</name>
</gene>
<evidence type="ECO:0000313" key="3">
    <source>
        <dbReference type="Proteomes" id="UP001589627"/>
    </source>
</evidence>